<dbReference type="RefSeq" id="WP_035889788.1">
    <property type="nucleotide sequence ID" value="NZ_JNCF01000025.1"/>
</dbReference>
<dbReference type="STRING" id="1498499.EP47_07635"/>
<proteinExistence type="predicted"/>
<dbReference type="Proteomes" id="UP000054422">
    <property type="component" value="Unassembled WGS sequence"/>
</dbReference>
<name>A0A0A2T6R6_9GAMM</name>
<accession>A0A0A2T6R6</accession>
<comment type="caution">
    <text evidence="1">The sequence shown here is derived from an EMBL/GenBank/DDBJ whole genome shotgun (WGS) entry which is preliminary data.</text>
</comment>
<evidence type="ECO:0000313" key="2">
    <source>
        <dbReference type="Proteomes" id="UP000054422"/>
    </source>
</evidence>
<reference evidence="1 2" key="1">
    <citation type="submission" date="2014-05" db="EMBL/GenBank/DDBJ databases">
        <authorList>
            <person name="Rizzardi K."/>
            <person name="Winiecka-Krusnell J."/>
            <person name="Ramliden M."/>
            <person name="Alm E."/>
            <person name="Andersson S."/>
            <person name="Byfors S."/>
        </authorList>
    </citation>
    <scope>NUCLEOTIDE SEQUENCE [LARGE SCALE GENOMIC DNA]</scope>
    <source>
        <strain evidence="1 2">LEGN</strain>
    </source>
</reference>
<dbReference type="OrthoDB" id="5651381at2"/>
<sequence>MDDPFAVLLKSLQSVFHLETMRSGKYTFPAVQHLKEATENYDPRAKNTFIELLRAIREALPNIEKWRINFDIIRKSMDALAKQHHMPTIDWNQVLSHPRVSPRFQFSALNHSQQEDLIPWLSSKTGKSLGQMDQTELTQVLVDNRDRYGFSQKLSHHLKKDPEFLFNLIIRSERNFIKICRTRLILYLTDSQIAKAIIKHTPTLIHRRKESLEQVEQLIHTLNDILSNGRSISTLLRNAEAKPILERSPIFHAYLSEEYKNRHQYSVNSKTIPEQENESLKPGL</sequence>
<gene>
    <name evidence="1" type="ORF">EP47_07635</name>
</gene>
<protein>
    <submittedName>
        <fullName evidence="1">Uncharacterized protein</fullName>
    </submittedName>
</protein>
<dbReference type="AlphaFoldDB" id="A0A0A2T6R6"/>
<keyword evidence="2" id="KW-1185">Reference proteome</keyword>
<evidence type="ECO:0000313" key="1">
    <source>
        <dbReference type="EMBL" id="KGP63123.1"/>
    </source>
</evidence>
<organism evidence="1 2">
    <name type="scientific">Legionella norrlandica</name>
    <dbReference type="NCBI Taxonomy" id="1498499"/>
    <lineage>
        <taxon>Bacteria</taxon>
        <taxon>Pseudomonadati</taxon>
        <taxon>Pseudomonadota</taxon>
        <taxon>Gammaproteobacteria</taxon>
        <taxon>Legionellales</taxon>
        <taxon>Legionellaceae</taxon>
        <taxon>Legionella</taxon>
    </lineage>
</organism>
<dbReference type="EMBL" id="JNCF01000025">
    <property type="protein sequence ID" value="KGP63123.1"/>
    <property type="molecule type" value="Genomic_DNA"/>
</dbReference>